<evidence type="ECO:0000256" key="2">
    <source>
        <dbReference type="ARBA" id="ARBA00022679"/>
    </source>
</evidence>
<dbReference type="Gene3D" id="3.30.1330.30">
    <property type="match status" value="1"/>
</dbReference>
<dbReference type="SMART" id="SM00967">
    <property type="entry name" value="SpoU_sub_bind"/>
    <property type="match status" value="1"/>
</dbReference>
<dbReference type="GO" id="GO:0003723">
    <property type="term" value="F:RNA binding"/>
    <property type="evidence" value="ECO:0007669"/>
    <property type="project" value="InterPro"/>
</dbReference>
<dbReference type="CDD" id="cd18103">
    <property type="entry name" value="SpoU-like_RlmB"/>
    <property type="match status" value="1"/>
</dbReference>
<dbReference type="InterPro" id="IPR001537">
    <property type="entry name" value="SpoU_MeTrfase"/>
</dbReference>
<dbReference type="GO" id="GO:0006396">
    <property type="term" value="P:RNA processing"/>
    <property type="evidence" value="ECO:0007669"/>
    <property type="project" value="InterPro"/>
</dbReference>
<keyword evidence="2 4" id="KW-0808">Transferase</keyword>
<dbReference type="InterPro" id="IPR004441">
    <property type="entry name" value="rRNA_MeTrfase_TrmH"/>
</dbReference>
<dbReference type="GO" id="GO:0005829">
    <property type="term" value="C:cytosol"/>
    <property type="evidence" value="ECO:0007669"/>
    <property type="project" value="TreeGrafter"/>
</dbReference>
<dbReference type="Pfam" id="PF08032">
    <property type="entry name" value="SpoU_sub_bind"/>
    <property type="match status" value="1"/>
</dbReference>
<dbReference type="RefSeq" id="WP_152810395.1">
    <property type="nucleotide sequence ID" value="NZ_WHNW01000007.1"/>
</dbReference>
<dbReference type="PANTHER" id="PTHR46429">
    <property type="entry name" value="23S RRNA (GUANOSINE-2'-O-)-METHYLTRANSFERASE RLMB"/>
    <property type="match status" value="1"/>
</dbReference>
<dbReference type="InParanoid" id="A0A6N7EXS7"/>
<sequence length="252" mass="27391">MPQNQPRISSKQQIAGINAVNTALEKSQSFARIFIDAGKQTTRIKRLAEQAKQQNITIEWVDKLTLDLMLPGIKHQGVIAELHRMDSTVSIADIAQTNDPLFLILDGIQDPHNLGACLRSAAAAQVDAVILPKNRSASVTPVVSKVACGGAEMLPIFYETNLTRTLNELKSYGLWSVALSGHSQQTIYQTDFRQGMVIVMGNEGDGVSHGLLNQVDFQAVIPMPGDMESLNVSVATGIVLFEALRQRAINST</sequence>
<dbReference type="NCBIfam" id="TIGR00186">
    <property type="entry name" value="rRNA_methyl_3"/>
    <property type="match status" value="1"/>
</dbReference>
<protein>
    <submittedName>
        <fullName evidence="4">23S rRNA (Guanosine(2251)-2'-O)-methyltransferase RlmB</fullName>
    </submittedName>
</protein>
<dbReference type="Pfam" id="PF00588">
    <property type="entry name" value="SpoU_methylase"/>
    <property type="match status" value="1"/>
</dbReference>
<dbReference type="InterPro" id="IPR029028">
    <property type="entry name" value="Alpha/beta_knot_MTases"/>
</dbReference>
<dbReference type="InterPro" id="IPR029026">
    <property type="entry name" value="tRNA_m1G_MTases_N"/>
</dbReference>
<accession>A0A6N7EXS7</accession>
<feature type="domain" description="RNA 2-O ribose methyltransferase substrate binding" evidence="3">
    <location>
        <begin position="13"/>
        <end position="88"/>
    </location>
</feature>
<dbReference type="InterPro" id="IPR029064">
    <property type="entry name" value="Ribosomal_eL30-like_sf"/>
</dbReference>
<evidence type="ECO:0000259" key="3">
    <source>
        <dbReference type="SMART" id="SM00967"/>
    </source>
</evidence>
<dbReference type="GO" id="GO:0032259">
    <property type="term" value="P:methylation"/>
    <property type="evidence" value="ECO:0007669"/>
    <property type="project" value="UniProtKB-KW"/>
</dbReference>
<dbReference type="FunCoup" id="A0A6N7EXS7">
    <property type="interactions" value="441"/>
</dbReference>
<dbReference type="InterPro" id="IPR013123">
    <property type="entry name" value="SpoU_subst-bd"/>
</dbReference>
<evidence type="ECO:0000313" key="4">
    <source>
        <dbReference type="EMBL" id="MPV86395.1"/>
    </source>
</evidence>
<keyword evidence="1 4" id="KW-0489">Methyltransferase</keyword>
<dbReference type="AlphaFoldDB" id="A0A6N7EXS7"/>
<dbReference type="GO" id="GO:0008173">
    <property type="term" value="F:RNA methyltransferase activity"/>
    <property type="evidence" value="ECO:0007669"/>
    <property type="project" value="InterPro"/>
</dbReference>
<evidence type="ECO:0000313" key="5">
    <source>
        <dbReference type="Proteomes" id="UP000471298"/>
    </source>
</evidence>
<comment type="caution">
    <text evidence="4">The sequence shown here is derived from an EMBL/GenBank/DDBJ whole genome shotgun (WGS) entry which is preliminary data.</text>
</comment>
<dbReference type="SUPFAM" id="SSF55315">
    <property type="entry name" value="L30e-like"/>
    <property type="match status" value="1"/>
</dbReference>
<dbReference type="Gene3D" id="3.40.1280.10">
    <property type="match status" value="1"/>
</dbReference>
<dbReference type="Proteomes" id="UP000471298">
    <property type="component" value="Unassembled WGS sequence"/>
</dbReference>
<evidence type="ECO:0000256" key="1">
    <source>
        <dbReference type="ARBA" id="ARBA00022603"/>
    </source>
</evidence>
<dbReference type="PANTHER" id="PTHR46429:SF1">
    <property type="entry name" value="23S RRNA (GUANOSINE-2'-O-)-METHYLTRANSFERASE RLMB"/>
    <property type="match status" value="1"/>
</dbReference>
<keyword evidence="5" id="KW-1185">Reference proteome</keyword>
<reference evidence="4 5" key="1">
    <citation type="submission" date="2019-10" db="EMBL/GenBank/DDBJ databases">
        <title>Cardiobacteriales fam. a chemoheterotrophic member of the order Cardiobacteriales, and proposal of Cardiobacteriales fam. nov.</title>
        <authorList>
            <person name="Wang C."/>
        </authorList>
    </citation>
    <scope>NUCLEOTIDE SEQUENCE [LARGE SCALE GENOMIC DNA]</scope>
    <source>
        <strain evidence="4 5">ML27</strain>
    </source>
</reference>
<proteinExistence type="predicted"/>
<dbReference type="SUPFAM" id="SSF75217">
    <property type="entry name" value="alpha/beta knot"/>
    <property type="match status" value="1"/>
</dbReference>
<dbReference type="EMBL" id="WHNW01000007">
    <property type="protein sequence ID" value="MPV86395.1"/>
    <property type="molecule type" value="Genomic_DNA"/>
</dbReference>
<name>A0A6N7EXS7_9GAMM</name>
<organism evidence="4 5">
    <name type="scientific">Ostreibacterium oceani</name>
    <dbReference type="NCBI Taxonomy" id="2654998"/>
    <lineage>
        <taxon>Bacteria</taxon>
        <taxon>Pseudomonadati</taxon>
        <taxon>Pseudomonadota</taxon>
        <taxon>Gammaproteobacteria</taxon>
        <taxon>Cardiobacteriales</taxon>
        <taxon>Ostreibacteriaceae</taxon>
        <taxon>Ostreibacterium</taxon>
    </lineage>
</organism>
<gene>
    <name evidence="4" type="primary">rlmB</name>
    <name evidence="4" type="ORF">GCU85_06580</name>
</gene>